<dbReference type="EMBL" id="LJIJ01003812">
    <property type="protein sequence ID" value="ODM88296.1"/>
    <property type="molecule type" value="Genomic_DNA"/>
</dbReference>
<keyword evidence="1" id="KW-0732">Signal</keyword>
<comment type="caution">
    <text evidence="2">The sequence shown here is derived from an EMBL/GenBank/DDBJ whole genome shotgun (WGS) entry which is preliminary data.</text>
</comment>
<dbReference type="Proteomes" id="UP000094527">
    <property type="component" value="Unassembled WGS sequence"/>
</dbReference>
<feature type="chain" id="PRO_5008903509" description="Protein sleepless" evidence="1">
    <location>
        <begin position="25"/>
        <end position="225"/>
    </location>
</feature>
<name>A0A1D2M5P5_ORCCI</name>
<sequence>MSKKLITLIASIFLLYLYSDFAAGFKCYQCRFTKGNLPNLNELDSESSCESGKTPDSSLIVNCEDFEYLVHPGRKIGIPSRPEDSGERIQEGQWEFSCFTLNANGITKTGSNLKITARSCLAHAVDSESKNRLPEECFSSSDSENGKEVSDESIQAILEPMQSLFANTTEAGVCACNGDNCNGSKKVPGRKAEVGQGANIADTQVKSLPYHFAVFVFLSCVANSY</sequence>
<feature type="signal peptide" evidence="1">
    <location>
        <begin position="1"/>
        <end position="24"/>
    </location>
</feature>
<dbReference type="AlphaFoldDB" id="A0A1D2M5P5"/>
<keyword evidence="3" id="KW-1185">Reference proteome</keyword>
<protein>
    <recommendedName>
        <fullName evidence="4">Protein sleepless</fullName>
    </recommendedName>
</protein>
<evidence type="ECO:0000313" key="3">
    <source>
        <dbReference type="Proteomes" id="UP000094527"/>
    </source>
</evidence>
<evidence type="ECO:0000256" key="1">
    <source>
        <dbReference type="SAM" id="SignalP"/>
    </source>
</evidence>
<accession>A0A1D2M5P5</accession>
<organism evidence="2 3">
    <name type="scientific">Orchesella cincta</name>
    <name type="common">Springtail</name>
    <name type="synonym">Podura cincta</name>
    <dbReference type="NCBI Taxonomy" id="48709"/>
    <lineage>
        <taxon>Eukaryota</taxon>
        <taxon>Metazoa</taxon>
        <taxon>Ecdysozoa</taxon>
        <taxon>Arthropoda</taxon>
        <taxon>Hexapoda</taxon>
        <taxon>Collembola</taxon>
        <taxon>Entomobryomorpha</taxon>
        <taxon>Entomobryoidea</taxon>
        <taxon>Orchesellidae</taxon>
        <taxon>Orchesellinae</taxon>
        <taxon>Orchesella</taxon>
    </lineage>
</organism>
<evidence type="ECO:0000313" key="2">
    <source>
        <dbReference type="EMBL" id="ODM88296.1"/>
    </source>
</evidence>
<proteinExistence type="predicted"/>
<reference evidence="2 3" key="1">
    <citation type="journal article" date="2016" name="Genome Biol. Evol.">
        <title>Gene Family Evolution Reflects Adaptation to Soil Environmental Stressors in the Genome of the Collembolan Orchesella cincta.</title>
        <authorList>
            <person name="Faddeeva-Vakhrusheva A."/>
            <person name="Derks M.F."/>
            <person name="Anvar S.Y."/>
            <person name="Agamennone V."/>
            <person name="Suring W."/>
            <person name="Smit S."/>
            <person name="van Straalen N.M."/>
            <person name="Roelofs D."/>
        </authorList>
    </citation>
    <scope>NUCLEOTIDE SEQUENCE [LARGE SCALE GENOMIC DNA]</scope>
    <source>
        <tissue evidence="2">Mixed pool</tissue>
    </source>
</reference>
<evidence type="ECO:0008006" key="4">
    <source>
        <dbReference type="Google" id="ProtNLM"/>
    </source>
</evidence>
<gene>
    <name evidence="2" type="ORF">Ocin01_18386</name>
</gene>